<dbReference type="AlphaFoldDB" id="A0A1S2VGA6"/>
<protein>
    <submittedName>
        <fullName evidence="1">Heme oxygenase</fullName>
    </submittedName>
</protein>
<evidence type="ECO:0000313" key="1">
    <source>
        <dbReference type="EMBL" id="OIN57450.1"/>
    </source>
</evidence>
<reference evidence="1 2" key="1">
    <citation type="submission" date="2016-10" db="EMBL/GenBank/DDBJ databases">
        <title>Arsenicibacter rosenii gen. nov., sp. nov., an efficient arsenic-methylating bacterium isolated from an arsenic-contaminated paddy soil.</title>
        <authorList>
            <person name="Huang K."/>
        </authorList>
    </citation>
    <scope>NUCLEOTIDE SEQUENCE [LARGE SCALE GENOMIC DNA]</scope>
    <source>
        <strain evidence="1 2">SM-1</strain>
    </source>
</reference>
<organism evidence="1 2">
    <name type="scientific">Arsenicibacter rosenii</name>
    <dbReference type="NCBI Taxonomy" id="1750698"/>
    <lineage>
        <taxon>Bacteria</taxon>
        <taxon>Pseudomonadati</taxon>
        <taxon>Bacteroidota</taxon>
        <taxon>Cytophagia</taxon>
        <taxon>Cytophagales</taxon>
        <taxon>Spirosomataceae</taxon>
        <taxon>Arsenicibacter</taxon>
    </lineage>
</organism>
<dbReference type="SUPFAM" id="SSF48613">
    <property type="entry name" value="Heme oxygenase-like"/>
    <property type="match status" value="1"/>
</dbReference>
<comment type="caution">
    <text evidence="1">The sequence shown here is derived from an EMBL/GenBank/DDBJ whole genome shotgun (WGS) entry which is preliminary data.</text>
</comment>
<accession>A0A1S2VGA6</accession>
<keyword evidence="2" id="KW-1185">Reference proteome</keyword>
<dbReference type="InterPro" id="IPR024423">
    <property type="entry name" value="DUF3050"/>
</dbReference>
<dbReference type="EMBL" id="MORL01000012">
    <property type="protein sequence ID" value="OIN57450.1"/>
    <property type="molecule type" value="Genomic_DNA"/>
</dbReference>
<dbReference type="Proteomes" id="UP000181790">
    <property type="component" value="Unassembled WGS sequence"/>
</dbReference>
<dbReference type="InterPro" id="IPR016084">
    <property type="entry name" value="Haem_Oase-like_multi-hlx"/>
</dbReference>
<dbReference type="OrthoDB" id="9791270at2"/>
<dbReference type="RefSeq" id="WP_071504910.1">
    <property type="nucleotide sequence ID" value="NZ_MORL01000012.1"/>
</dbReference>
<evidence type="ECO:0000313" key="2">
    <source>
        <dbReference type="Proteomes" id="UP000181790"/>
    </source>
</evidence>
<sequence>MNNLKKLVDSLAPVREKLIHHPVYSAVHDLDGLREFARYHAFAVWDFMSLLKALQAKLTCVSVPWVPVGSGQVRYLINEIVAGEESDEAPALAGGEPRRMSHYELYLEAMQQMDADTGPIRQLLADIQSGKTVQEALALQHLPEGVRDFVLFTFEIIATGKPHVIAAAFTFGREDLIPAMFIEIVRQLDETHQAMLGTFRFYLERHIELDGDHHSHLAMQMVEELCGHDEIKWQEAAEWTIKALEKRVTLWDAVVERVSVDA</sequence>
<proteinExistence type="predicted"/>
<dbReference type="Gene3D" id="1.20.910.10">
    <property type="entry name" value="Heme oxygenase-like"/>
    <property type="match status" value="1"/>
</dbReference>
<dbReference type="Pfam" id="PF11251">
    <property type="entry name" value="DUF3050"/>
    <property type="match status" value="1"/>
</dbReference>
<name>A0A1S2VGA6_9BACT</name>
<gene>
    <name evidence="1" type="ORF">BLX24_19665</name>
</gene>